<evidence type="ECO:0000313" key="1">
    <source>
        <dbReference type="EMBL" id="VDN54028.1"/>
    </source>
</evidence>
<proteinExistence type="predicted"/>
<gene>
    <name evidence="1" type="ORF">DME_LOCUS4001</name>
</gene>
<evidence type="ECO:0000313" key="2">
    <source>
        <dbReference type="Proteomes" id="UP000038040"/>
    </source>
</evidence>
<reference evidence="1 3" key="2">
    <citation type="submission" date="2018-11" db="EMBL/GenBank/DDBJ databases">
        <authorList>
            <consortium name="Pathogen Informatics"/>
        </authorList>
    </citation>
    <scope>NUCLEOTIDE SEQUENCE [LARGE SCALE GENOMIC DNA]</scope>
</reference>
<protein>
    <submittedName>
        <fullName evidence="4">DUF3506 domain-containing protein</fullName>
    </submittedName>
</protein>
<evidence type="ECO:0000313" key="4">
    <source>
        <dbReference type="WBParaSite" id="DME_0001057301-mRNA-1"/>
    </source>
</evidence>
<name>A0A0N4UR99_DRAME</name>
<reference evidence="4" key="1">
    <citation type="submission" date="2017-02" db="UniProtKB">
        <authorList>
            <consortium name="WormBaseParasite"/>
        </authorList>
    </citation>
    <scope>IDENTIFICATION</scope>
</reference>
<dbReference type="OrthoDB" id="5839479at2759"/>
<evidence type="ECO:0000313" key="3">
    <source>
        <dbReference type="Proteomes" id="UP000274756"/>
    </source>
</evidence>
<dbReference type="EMBL" id="UYYG01000243">
    <property type="protein sequence ID" value="VDN54028.1"/>
    <property type="molecule type" value="Genomic_DNA"/>
</dbReference>
<organism evidence="2 4">
    <name type="scientific">Dracunculus medinensis</name>
    <name type="common">Guinea worm</name>
    <dbReference type="NCBI Taxonomy" id="318479"/>
    <lineage>
        <taxon>Eukaryota</taxon>
        <taxon>Metazoa</taxon>
        <taxon>Ecdysozoa</taxon>
        <taxon>Nematoda</taxon>
        <taxon>Chromadorea</taxon>
        <taxon>Rhabditida</taxon>
        <taxon>Spirurina</taxon>
        <taxon>Dracunculoidea</taxon>
        <taxon>Dracunculidae</taxon>
        <taxon>Dracunculus</taxon>
    </lineage>
</organism>
<sequence>MSSAEELAAEYERGDLEVGKGSAKRSKVGYFAEIRPKTVFSESFVGLEFLDNRLFRISAGSSQLQTCGSMIGSAAS</sequence>
<dbReference type="Proteomes" id="UP000274756">
    <property type="component" value="Unassembled WGS sequence"/>
</dbReference>
<keyword evidence="3" id="KW-1185">Reference proteome</keyword>
<dbReference type="AlphaFoldDB" id="A0A0N4UR99"/>
<accession>A0A0N4UR99</accession>
<dbReference type="WBParaSite" id="DME_0001057301-mRNA-1">
    <property type="protein sequence ID" value="DME_0001057301-mRNA-1"/>
    <property type="gene ID" value="DME_0001057301"/>
</dbReference>
<dbReference type="Proteomes" id="UP000038040">
    <property type="component" value="Unplaced"/>
</dbReference>